<protein>
    <submittedName>
        <fullName evidence="1">Uncharacterized protein</fullName>
    </submittedName>
</protein>
<organism evidence="1">
    <name type="scientific">Panicum hallii</name>
    <dbReference type="NCBI Taxonomy" id="206008"/>
    <lineage>
        <taxon>Eukaryota</taxon>
        <taxon>Viridiplantae</taxon>
        <taxon>Streptophyta</taxon>
        <taxon>Embryophyta</taxon>
        <taxon>Tracheophyta</taxon>
        <taxon>Spermatophyta</taxon>
        <taxon>Magnoliopsida</taxon>
        <taxon>Liliopsida</taxon>
        <taxon>Poales</taxon>
        <taxon>Poaceae</taxon>
        <taxon>PACMAD clade</taxon>
        <taxon>Panicoideae</taxon>
        <taxon>Panicodae</taxon>
        <taxon>Paniceae</taxon>
        <taxon>Panicinae</taxon>
        <taxon>Panicum</taxon>
        <taxon>Panicum sect. Panicum</taxon>
    </lineage>
</organism>
<reference evidence="1" key="1">
    <citation type="submission" date="2018-04" db="EMBL/GenBank/DDBJ databases">
        <title>WGS assembly of Panicum hallii.</title>
        <authorList>
            <person name="Lovell J."/>
            <person name="Jenkins J."/>
            <person name="Lowry D."/>
            <person name="Mamidi S."/>
            <person name="Sreedasyam A."/>
            <person name="Weng X."/>
            <person name="Barry K."/>
            <person name="Bonette J."/>
            <person name="Campitelli B."/>
            <person name="Daum C."/>
            <person name="Gordon S."/>
            <person name="Gould B."/>
            <person name="Lipzen A."/>
            <person name="Macqueen A."/>
            <person name="Palacio-Mejia J."/>
            <person name="Plott C."/>
            <person name="Shakirov E."/>
            <person name="Shu S."/>
            <person name="Yoshinaga Y."/>
            <person name="Zane M."/>
            <person name="Rokhsar D."/>
            <person name="Grimwood J."/>
            <person name="Schmutz J."/>
            <person name="Juenger T."/>
        </authorList>
    </citation>
    <scope>NUCLEOTIDE SEQUENCE [LARGE SCALE GENOMIC DNA]</scope>
    <source>
        <strain evidence="1">FIL2</strain>
    </source>
</reference>
<name>A0A2T8I083_9POAL</name>
<proteinExistence type="predicted"/>
<dbReference type="Gramene" id="PVH31069">
    <property type="protein sequence ID" value="PVH31069"/>
    <property type="gene ID" value="PAHAL_9G050500"/>
</dbReference>
<accession>A0A2T8I083</accession>
<gene>
    <name evidence="1" type="ORF">PAHAL_9G050500</name>
</gene>
<dbReference type="EMBL" id="CM008054">
    <property type="protein sequence ID" value="PVH31069.1"/>
    <property type="molecule type" value="Genomic_DNA"/>
</dbReference>
<dbReference type="AlphaFoldDB" id="A0A2T8I083"/>
<evidence type="ECO:0000313" key="1">
    <source>
        <dbReference type="EMBL" id="PVH31069.1"/>
    </source>
</evidence>
<dbReference type="Proteomes" id="UP000243499">
    <property type="component" value="Chromosome 9"/>
</dbReference>
<sequence length="167" mass="18339">MFYSASNISLSPDSLPEFLLQPCVCMAHGGWRSRLWWPLRCSDILAAGLLVTSSSPITCPGIPLRLLLCSMLRVVTLKCSCGKHVCICVLHGNSYCLDASVVICVYPSSCVTERKIVGDRGRDACVFLFGDLNACLPIFGTNLWYYEYRDGCGDARLSCAWPSMAQP</sequence>